<dbReference type="InterPro" id="IPR010033">
    <property type="entry name" value="HAD_SF_ppase_IIIC"/>
</dbReference>
<dbReference type="InterPro" id="IPR023214">
    <property type="entry name" value="HAD_sf"/>
</dbReference>
<name>A0AAW7XBE4_9GAMM</name>
<accession>A0AAW7XBE4</accession>
<evidence type="ECO:0000313" key="1">
    <source>
        <dbReference type="EMBL" id="MDO6424889.1"/>
    </source>
</evidence>
<dbReference type="NCBIfam" id="TIGR01686">
    <property type="entry name" value="FkbH"/>
    <property type="match status" value="1"/>
</dbReference>
<proteinExistence type="predicted"/>
<gene>
    <name evidence="1" type="ORF">Q4521_20535</name>
</gene>
<dbReference type="AlphaFoldDB" id="A0AAW7XBE4"/>
<dbReference type="Gene3D" id="3.40.50.1000">
    <property type="entry name" value="HAD superfamily/HAD-like"/>
    <property type="match status" value="1"/>
</dbReference>
<dbReference type="Proteomes" id="UP001169760">
    <property type="component" value="Unassembled WGS sequence"/>
</dbReference>
<dbReference type="InterPro" id="IPR010037">
    <property type="entry name" value="FkbH_domain"/>
</dbReference>
<dbReference type="EMBL" id="JAUOPB010000019">
    <property type="protein sequence ID" value="MDO6424889.1"/>
    <property type="molecule type" value="Genomic_DNA"/>
</dbReference>
<dbReference type="NCBIfam" id="TIGR01681">
    <property type="entry name" value="HAD-SF-IIIC"/>
    <property type="match status" value="1"/>
</dbReference>
<organism evidence="1 2">
    <name type="scientific">Saccharophagus degradans</name>
    <dbReference type="NCBI Taxonomy" id="86304"/>
    <lineage>
        <taxon>Bacteria</taxon>
        <taxon>Pseudomonadati</taxon>
        <taxon>Pseudomonadota</taxon>
        <taxon>Gammaproteobacteria</taxon>
        <taxon>Cellvibrionales</taxon>
        <taxon>Cellvibrionaceae</taxon>
        <taxon>Saccharophagus</taxon>
    </lineage>
</organism>
<dbReference type="SUPFAM" id="SSF56784">
    <property type="entry name" value="HAD-like"/>
    <property type="match status" value="1"/>
</dbReference>
<comment type="caution">
    <text evidence="1">The sequence shown here is derived from an EMBL/GenBank/DDBJ whole genome shotgun (WGS) entry which is preliminary data.</text>
</comment>
<dbReference type="RefSeq" id="WP_303494156.1">
    <property type="nucleotide sequence ID" value="NZ_JAUOPB010000019.1"/>
</dbReference>
<reference evidence="1" key="1">
    <citation type="submission" date="2023-07" db="EMBL/GenBank/DDBJ databases">
        <title>Genome content predicts the carbon catabolic preferences of heterotrophic bacteria.</title>
        <authorList>
            <person name="Gralka M."/>
        </authorList>
    </citation>
    <scope>NUCLEOTIDE SEQUENCE</scope>
    <source>
        <strain evidence="1">I3M17_2</strain>
    </source>
</reference>
<evidence type="ECO:0000313" key="2">
    <source>
        <dbReference type="Proteomes" id="UP001169760"/>
    </source>
</evidence>
<sequence length="549" mass="60592">MKFLQAKKILRESKASNSLACEVLTSAQVENLSPFLEAHLALKNICAQVAFTPFGTLRQRLLVNEKSNTALIGCLYPWDYCPALDWRQYQTGTSVTLAELVEQVLAFDQLLGEKVHAGVFIDAPVPPVLNANETQVLSNLIASCAVKRGLKYLSEQSFSLAAYLEFGRPISNAMAPHVASVLSEALFKNNVVATPKKVILTDLDNTAWLGVVGEDGVAGVACAAYGPGFAHYIYQCFLKRCVDSGVLLIAVSKNDIDLAKAPFEQKELPLKLTDFVDFKVGYGHKSQLIHQVSEELNLPLDSFVFIDDNPIELAEVASALPAVTGVQFLAEVDELPAVLETLQLHFNLTQGSKEDSERTELYKIRALAEQERKQAPSLHEYLASLEMELHINTQAHVDNARAIQLINKTNQFNLNGLRITEAELSKILTDGGNLFTATLVDKFGNHGEILACVVDAEGKLLRWVMSCRVLQRNVEYYFLYWLLSESGISLKVIEFVKTDRNAPLEQFLITTGLVPADSGQQVNSTLDCEGIRKALYKATKGIFKAVRVN</sequence>
<protein>
    <submittedName>
        <fullName evidence="1">HAD-IIIC family phosphatase</fullName>
    </submittedName>
</protein>
<dbReference type="InterPro" id="IPR036412">
    <property type="entry name" value="HAD-like_sf"/>
</dbReference>